<dbReference type="WBParaSite" id="GPUH_0002661001-mRNA-1">
    <property type="protein sequence ID" value="GPUH_0002661001-mRNA-1"/>
    <property type="gene ID" value="GPUH_0002661001"/>
</dbReference>
<sequence>MNKASANKGIAGSHNISLEQREMVTVNAVHNLDLVDEPLSSDKDAKARIANNEASESGAIYGKNLDGIMSETEASSETDETDDDYDGDDGITVEEAKKRIRITGIIQWYLQAL</sequence>
<protein>
    <submittedName>
        <fullName evidence="4">CHZ domain-containing protein</fullName>
    </submittedName>
</protein>
<organism evidence="4">
    <name type="scientific">Gongylonema pulchrum</name>
    <dbReference type="NCBI Taxonomy" id="637853"/>
    <lineage>
        <taxon>Eukaryota</taxon>
        <taxon>Metazoa</taxon>
        <taxon>Ecdysozoa</taxon>
        <taxon>Nematoda</taxon>
        <taxon>Chromadorea</taxon>
        <taxon>Rhabditida</taxon>
        <taxon>Spirurina</taxon>
        <taxon>Spiruromorpha</taxon>
        <taxon>Spiruroidea</taxon>
        <taxon>Gongylonematidae</taxon>
        <taxon>Gongylonema</taxon>
    </lineage>
</organism>
<feature type="region of interest" description="Disordered" evidence="1">
    <location>
        <begin position="60"/>
        <end position="90"/>
    </location>
</feature>
<accession>A0A183F039</accession>
<evidence type="ECO:0000256" key="1">
    <source>
        <dbReference type="SAM" id="MobiDB-lite"/>
    </source>
</evidence>
<feature type="compositionally biased region" description="Acidic residues" evidence="1">
    <location>
        <begin position="74"/>
        <end position="90"/>
    </location>
</feature>
<name>A0A183F039_9BILA</name>
<keyword evidence="3" id="KW-1185">Reference proteome</keyword>
<evidence type="ECO:0000313" key="3">
    <source>
        <dbReference type="Proteomes" id="UP000271098"/>
    </source>
</evidence>
<dbReference type="AlphaFoldDB" id="A0A183F039"/>
<proteinExistence type="predicted"/>
<reference evidence="2 3" key="2">
    <citation type="submission" date="2018-11" db="EMBL/GenBank/DDBJ databases">
        <authorList>
            <consortium name="Pathogen Informatics"/>
        </authorList>
    </citation>
    <scope>NUCLEOTIDE SEQUENCE [LARGE SCALE GENOMIC DNA]</scope>
</reference>
<reference evidence="4" key="1">
    <citation type="submission" date="2016-06" db="UniProtKB">
        <authorList>
            <consortium name="WormBaseParasite"/>
        </authorList>
    </citation>
    <scope>IDENTIFICATION</scope>
</reference>
<dbReference type="Proteomes" id="UP000271098">
    <property type="component" value="Unassembled WGS sequence"/>
</dbReference>
<gene>
    <name evidence="2" type="ORF">GPUH_LOCUS26578</name>
</gene>
<evidence type="ECO:0000313" key="2">
    <source>
        <dbReference type="EMBL" id="VDN45752.1"/>
    </source>
</evidence>
<evidence type="ECO:0000313" key="4">
    <source>
        <dbReference type="WBParaSite" id="GPUH_0002661001-mRNA-1"/>
    </source>
</evidence>
<dbReference type="EMBL" id="UYRT01112001">
    <property type="protein sequence ID" value="VDN45752.1"/>
    <property type="molecule type" value="Genomic_DNA"/>
</dbReference>